<accession>A0A1G1T7I9</accession>
<sequence length="270" mass="29819">MRIQLLLLLVVLGLPKAGHAQSKLYLDLRAGINHNSAEGAYFGKGEAPFKAYSKLSFGVQGVGMLRLQLSEKLGLAAGYSGSELGWAYSIELPKQYRPNPPYTGWRGAGSGVYMHQFPLLLSKTIKEYNIKEIDTVRHTYLASFRLDAIFGGGLNRIGNNCLDCGRLSSGGFNDEIDFLETTSVRRQWGQFLIGGVTARFYRRGKERLNLSLYYTQGLTDMLLVPVDYRYGPQRGATTLHVRGSGFSATLGYPLRLATFGRATPPGKPRP</sequence>
<proteinExistence type="predicted"/>
<name>A0A1G1T7I9_9BACT</name>
<comment type="caution">
    <text evidence="1">The sequence shown here is derived from an EMBL/GenBank/DDBJ whole genome shotgun (WGS) entry which is preliminary data.</text>
</comment>
<dbReference type="OrthoDB" id="872988at2"/>
<evidence type="ECO:0000313" key="1">
    <source>
        <dbReference type="EMBL" id="OGX86841.1"/>
    </source>
</evidence>
<dbReference type="EMBL" id="MDZC01000046">
    <property type="protein sequence ID" value="OGX86841.1"/>
    <property type="molecule type" value="Genomic_DNA"/>
</dbReference>
<evidence type="ECO:0000313" key="2">
    <source>
        <dbReference type="Proteomes" id="UP000177791"/>
    </source>
</evidence>
<dbReference type="AlphaFoldDB" id="A0A1G1T7I9"/>
<organism evidence="1 2">
    <name type="scientific">Hymenobacter glacialis</name>
    <dbReference type="NCBI Taxonomy" id="1908236"/>
    <lineage>
        <taxon>Bacteria</taxon>
        <taxon>Pseudomonadati</taxon>
        <taxon>Bacteroidota</taxon>
        <taxon>Cytophagia</taxon>
        <taxon>Cytophagales</taxon>
        <taxon>Hymenobacteraceae</taxon>
        <taxon>Hymenobacter</taxon>
    </lineage>
</organism>
<dbReference type="Proteomes" id="UP000177791">
    <property type="component" value="Unassembled WGS sequence"/>
</dbReference>
<gene>
    <name evidence="1" type="ORF">BEN48_00285</name>
</gene>
<protein>
    <recommendedName>
        <fullName evidence="3">Outer membrane protein beta-barrel domain-containing protein</fullName>
    </recommendedName>
</protein>
<reference evidence="1 2" key="1">
    <citation type="submission" date="2016-08" db="EMBL/GenBank/DDBJ databases">
        <title>Hymenobacter coccineus sp. nov., Hymenobacter lapidarius sp. nov. and Hymenobacter glacialis sp. nov., isolated from Antarctic soil.</title>
        <authorList>
            <person name="Sedlacek I."/>
            <person name="Kralova S."/>
            <person name="Kyrova K."/>
            <person name="Maslanova I."/>
            <person name="Stankova E."/>
            <person name="Vrbovska V."/>
            <person name="Nemec M."/>
            <person name="Bartak M."/>
            <person name="Svec P."/>
            <person name="Busse H.-J."/>
            <person name="Pantucek R."/>
        </authorList>
    </citation>
    <scope>NUCLEOTIDE SEQUENCE [LARGE SCALE GENOMIC DNA]</scope>
    <source>
        <strain evidence="1 2">CCM 8648</strain>
    </source>
</reference>
<dbReference type="RefSeq" id="WP_070733442.1">
    <property type="nucleotide sequence ID" value="NZ_MDZC01000046.1"/>
</dbReference>
<evidence type="ECO:0008006" key="3">
    <source>
        <dbReference type="Google" id="ProtNLM"/>
    </source>
</evidence>
<dbReference type="STRING" id="1908236.BEN48_00285"/>
<keyword evidence="2" id="KW-1185">Reference proteome</keyword>